<sequence length="625" mass="69107">MAMVQAGMGLTRVVVLVGAGVAGSVVLRNGRLAEILGELQGILDKGNKGKDGGGGDGETDLNEALTSQVRRLAMEIRQLANSRPITVLNGGSGQSGVSGLIVPAATVGALGYGYMWWKGISFSDLMYVTKRNMANAVSSMTKHLEQVQSSLAAAKRHLTQRIEKLDDKLDQQKALSGQIRDDVTDARLKLENIGSEIKNIKELVWGLDGKIDSMEAKQEGSKMTTKRFGGQKFLQGLQLAIESGNCGKDTIDMLLKDADSSDKINRFLKDETQYLKYHNMDLEEGNVTIRVKRAKATNWPRVMSKFLLDWYLEKKKGMPPKTKFKKIHHVWCTSAVNTKFRTTYSVDQVHRHFRRFKEIWIIVTRYVNETGSRFNNKHKMLILPPATMASLPVAERAILVKPIPFFDHLLHLFNDGQLDAECMRDPIMTDDSNEELEAQIALNIIASGADTRDQDGEDLDNIGLEGEDNHHEVAASSGEVPCEVMSDTSPPSAQPSGSFAESTMAALKPSAKKMKIISKTKLSPKAQAALPRDGRRNVDALNSTLVGIRDSARKPIRAAPTSDPNAPLWNMLKEIPLTQPDRLSVGMYLCKPESEVHRSFFMNMGKEYLEAWARKFLAGEEPGTV</sequence>
<dbReference type="PANTHER" id="PTHR47906">
    <property type="entry name" value="OSJNBB0050O03.9 PROTEIN-RELATED"/>
    <property type="match status" value="1"/>
</dbReference>
<comment type="caution">
    <text evidence="3">The sequence shown here is derived from an EMBL/GenBank/DDBJ whole genome shotgun (WGS) entry which is preliminary data.</text>
</comment>
<proteinExistence type="predicted"/>
<evidence type="ECO:0000313" key="3">
    <source>
        <dbReference type="EMBL" id="PWZ18497.1"/>
    </source>
</evidence>
<dbReference type="Gene3D" id="1.20.5.2280">
    <property type="match status" value="1"/>
</dbReference>
<evidence type="ECO:0000256" key="1">
    <source>
        <dbReference type="SAM" id="MobiDB-lite"/>
    </source>
</evidence>
<evidence type="ECO:0000313" key="4">
    <source>
        <dbReference type="Proteomes" id="UP000251960"/>
    </source>
</evidence>
<dbReference type="Pfam" id="PF07889">
    <property type="entry name" value="DUF1664"/>
    <property type="match status" value="1"/>
</dbReference>
<organism evidence="3 4">
    <name type="scientific">Zea mays</name>
    <name type="common">Maize</name>
    <dbReference type="NCBI Taxonomy" id="4577"/>
    <lineage>
        <taxon>Eukaryota</taxon>
        <taxon>Viridiplantae</taxon>
        <taxon>Streptophyta</taxon>
        <taxon>Embryophyta</taxon>
        <taxon>Tracheophyta</taxon>
        <taxon>Spermatophyta</taxon>
        <taxon>Magnoliopsida</taxon>
        <taxon>Liliopsida</taxon>
        <taxon>Poales</taxon>
        <taxon>Poaceae</taxon>
        <taxon>PACMAD clade</taxon>
        <taxon>Panicoideae</taxon>
        <taxon>Andropogonodae</taxon>
        <taxon>Andropogoneae</taxon>
        <taxon>Tripsacinae</taxon>
        <taxon>Zea</taxon>
    </lineage>
</organism>
<dbReference type="Proteomes" id="UP000251960">
    <property type="component" value="Chromosome 6"/>
</dbReference>
<reference evidence="3 4" key="1">
    <citation type="journal article" date="2018" name="Nat. Genet.">
        <title>Extensive intraspecific gene order and gene structural variations between Mo17 and other maize genomes.</title>
        <authorList>
            <person name="Sun S."/>
            <person name="Zhou Y."/>
            <person name="Chen J."/>
            <person name="Shi J."/>
            <person name="Zhao H."/>
            <person name="Zhao H."/>
            <person name="Song W."/>
            <person name="Zhang M."/>
            <person name="Cui Y."/>
            <person name="Dong X."/>
            <person name="Liu H."/>
            <person name="Ma X."/>
            <person name="Jiao Y."/>
            <person name="Wang B."/>
            <person name="Wei X."/>
            <person name="Stein J.C."/>
            <person name="Glaubitz J.C."/>
            <person name="Lu F."/>
            <person name="Yu G."/>
            <person name="Liang C."/>
            <person name="Fengler K."/>
            <person name="Li B."/>
            <person name="Rafalski A."/>
            <person name="Schnable P.S."/>
            <person name="Ware D.H."/>
            <person name="Buckler E.S."/>
            <person name="Lai J."/>
        </authorList>
    </citation>
    <scope>NUCLEOTIDE SEQUENCE [LARGE SCALE GENOMIC DNA]</scope>
    <source>
        <strain evidence="4">cv. Missouri 17</strain>
        <tissue evidence="3">Seedling</tissue>
    </source>
</reference>
<feature type="region of interest" description="Disordered" evidence="1">
    <location>
        <begin position="482"/>
        <end position="501"/>
    </location>
</feature>
<dbReference type="InterPro" id="IPR012458">
    <property type="entry name" value="DUF1664"/>
</dbReference>
<dbReference type="ExpressionAtlas" id="A0A3L6EGZ6">
    <property type="expression patterns" value="baseline and differential"/>
</dbReference>
<protein>
    <recommendedName>
        <fullName evidence="2">DUF1664 domain-containing protein</fullName>
    </recommendedName>
</protein>
<feature type="compositionally biased region" description="Polar residues" evidence="1">
    <location>
        <begin position="486"/>
        <end position="501"/>
    </location>
</feature>
<name>A0A3L6EGZ6_MAIZE</name>
<accession>A0A3L6EGZ6</accession>
<dbReference type="AlphaFoldDB" id="A0A3L6EGZ6"/>
<feature type="domain" description="DUF1664" evidence="2">
    <location>
        <begin position="96"/>
        <end position="218"/>
    </location>
</feature>
<dbReference type="PANTHER" id="PTHR47906:SF4">
    <property type="entry name" value="OS05G0182900 PROTEIN"/>
    <property type="match status" value="1"/>
</dbReference>
<evidence type="ECO:0000259" key="2">
    <source>
        <dbReference type="Pfam" id="PF07889"/>
    </source>
</evidence>
<gene>
    <name evidence="3" type="ORF">Zm00014a_024418</name>
</gene>
<dbReference type="EMBL" id="NCVQ01000007">
    <property type="protein sequence ID" value="PWZ18497.1"/>
    <property type="molecule type" value="Genomic_DNA"/>
</dbReference>